<accession>A0A1J5QBJ7</accession>
<evidence type="ECO:0000259" key="1">
    <source>
        <dbReference type="Pfam" id="PF13723"/>
    </source>
</evidence>
<dbReference type="InterPro" id="IPR014030">
    <property type="entry name" value="Ketoacyl_synth_N"/>
</dbReference>
<proteinExistence type="predicted"/>
<evidence type="ECO:0000313" key="2">
    <source>
        <dbReference type="EMBL" id="OIQ73333.1"/>
    </source>
</evidence>
<name>A0A1J5QBJ7_9ZZZZ</name>
<dbReference type="Pfam" id="PF13723">
    <property type="entry name" value="Ketoacyl-synt_2"/>
    <property type="match status" value="1"/>
</dbReference>
<feature type="domain" description="Beta-ketoacyl synthase-like N-terminal" evidence="1">
    <location>
        <begin position="41"/>
        <end position="244"/>
    </location>
</feature>
<reference evidence="2" key="1">
    <citation type="submission" date="2016-10" db="EMBL/GenBank/DDBJ databases">
        <title>Sequence of Gallionella enrichment culture.</title>
        <authorList>
            <person name="Poehlein A."/>
            <person name="Muehling M."/>
            <person name="Daniel R."/>
        </authorList>
    </citation>
    <scope>NUCLEOTIDE SEQUENCE</scope>
</reference>
<gene>
    <name evidence="2" type="ORF">GALL_450310</name>
</gene>
<dbReference type="InterPro" id="IPR016039">
    <property type="entry name" value="Thiolase-like"/>
</dbReference>
<dbReference type="AlphaFoldDB" id="A0A1J5QBJ7"/>
<dbReference type="SUPFAM" id="SSF53901">
    <property type="entry name" value="Thiolase-like"/>
    <property type="match status" value="1"/>
</dbReference>
<organism evidence="2">
    <name type="scientific">mine drainage metagenome</name>
    <dbReference type="NCBI Taxonomy" id="410659"/>
    <lineage>
        <taxon>unclassified sequences</taxon>
        <taxon>metagenomes</taxon>
        <taxon>ecological metagenomes</taxon>
    </lineage>
</organism>
<dbReference type="Gene3D" id="3.40.47.10">
    <property type="match status" value="1"/>
</dbReference>
<sequence>MNRAATPAAPLEAWIDGVGLLGPGLADWPQASAVLRGQAAYAPQKTVLPVPQALHAAERRRAAAVVKLTLAVGLEAARSAGMDPAQLATVFTSSGGDSHNCHAICAALASDDRLISPTRFHNSVHNAASGYWGIATGAMAPSAVLCAHDGSFAAGLLEALAQVALAQAPVLLLAYDSDYPEPLHAVRPIPDSLGVALALSPRPGPRSLARIAIDAAAPCSDAAADTLRQPELEALRQTIPSARALPLLHALAHHAAGPLRLDYLPGQTLAVSVAPC</sequence>
<protein>
    <recommendedName>
        <fullName evidence="1">Beta-ketoacyl synthase-like N-terminal domain-containing protein</fullName>
    </recommendedName>
</protein>
<dbReference type="GO" id="GO:0016746">
    <property type="term" value="F:acyltransferase activity"/>
    <property type="evidence" value="ECO:0007669"/>
    <property type="project" value="InterPro"/>
</dbReference>
<comment type="caution">
    <text evidence="2">The sequence shown here is derived from an EMBL/GenBank/DDBJ whole genome shotgun (WGS) entry which is preliminary data.</text>
</comment>
<dbReference type="EMBL" id="MLJW01002906">
    <property type="protein sequence ID" value="OIQ73333.1"/>
    <property type="molecule type" value="Genomic_DNA"/>
</dbReference>